<dbReference type="PANTHER" id="PTHR42714:SF2">
    <property type="entry name" value="TRNA MODIFICATION GTPASE GTPBP3, MITOCHONDRIAL"/>
    <property type="match status" value="1"/>
</dbReference>
<evidence type="ECO:0000256" key="2">
    <source>
        <dbReference type="ARBA" id="ARBA00022694"/>
    </source>
</evidence>
<organism evidence="9 10">
    <name type="scientific">Aliarcobacter cibarius</name>
    <dbReference type="NCBI Taxonomy" id="255507"/>
    <lineage>
        <taxon>Bacteria</taxon>
        <taxon>Pseudomonadati</taxon>
        <taxon>Campylobacterota</taxon>
        <taxon>Epsilonproteobacteria</taxon>
        <taxon>Campylobacterales</taxon>
        <taxon>Arcobacteraceae</taxon>
        <taxon>Aliarcobacter</taxon>
    </lineage>
</organism>
<dbReference type="KEGG" id="acib:ACBT_1762"/>
<evidence type="ECO:0000256" key="7">
    <source>
        <dbReference type="RuleBase" id="RU003313"/>
    </source>
</evidence>
<dbReference type="RefSeq" id="WP_051429967.1">
    <property type="nucleotide sequence ID" value="NZ_CP043857.1"/>
</dbReference>
<gene>
    <name evidence="6 9" type="primary">mnmE</name>
    <name evidence="6" type="synonym">trmE</name>
    <name evidence="9" type="ORF">ACBT_1762</name>
</gene>
<keyword evidence="2 6" id="KW-0819">tRNA processing</keyword>
<dbReference type="GO" id="GO:0003924">
    <property type="term" value="F:GTPase activity"/>
    <property type="evidence" value="ECO:0007669"/>
    <property type="project" value="UniProtKB-UniRule"/>
</dbReference>
<evidence type="ECO:0000313" key="10">
    <source>
        <dbReference type="Proteomes" id="UP000509513"/>
    </source>
</evidence>
<sequence>MSTKLEKINLNFDDTIVAIATANGIGSISIVRVSGSKALEIAQKISQKTSIKPRYATLSYLYNINNDLIDETLILYFKAPFSFTGEDIVEFQCHGGIAVSNLIVDTVLAYGARIAHAGEFSKRAFLNNKMDLSKAEAISKIIEARSEDSVKLLARQLKGELKDFVEDIREDLLFMLAYTEVTIDYAEDDLPSDIFQKIEEKISKIEEKLQNTLDASRRREGMIEGFKVAIIGKPNVGKSSLLNKLLNYDRAIISDIAGTTRDTIEESVRIGTHIIKIVDTAGIRENTSDIIEQIGIEKSIKALSEADIVIALFDNSKVIDAEDKKIIELLNASINKKIVKVLNKCDLDNSFDKSILNDYIELSTKENINLLIKRIENILDENTSSDELTLVSKRQISSVNNTLENIVLAKNPLYSGELEFFAHYITEALHEISQITRPYENDEMLDVMFGEFCLGK</sequence>
<comment type="similarity">
    <text evidence="1 6 7">Belongs to the TRAFAC class TrmE-Era-EngA-EngB-Septin-like GTPase superfamily. TrmE GTPase family.</text>
</comment>
<keyword evidence="6" id="KW-0963">Cytoplasm</keyword>
<dbReference type="HAMAP" id="MF_00379">
    <property type="entry name" value="GTPase_MnmE"/>
    <property type="match status" value="1"/>
</dbReference>
<feature type="binding site" evidence="6">
    <location>
        <position position="235"/>
    </location>
    <ligand>
        <name>K(+)</name>
        <dbReference type="ChEBI" id="CHEBI:29103"/>
    </ligand>
</feature>
<feature type="binding site" evidence="6">
    <location>
        <begin position="279"/>
        <end position="282"/>
    </location>
    <ligand>
        <name>GTP</name>
        <dbReference type="ChEBI" id="CHEBI:37565"/>
    </ligand>
</feature>
<dbReference type="PANTHER" id="PTHR42714">
    <property type="entry name" value="TRNA MODIFICATION GTPASE GTPBP3"/>
    <property type="match status" value="1"/>
</dbReference>
<dbReference type="GO" id="GO:0005525">
    <property type="term" value="F:GTP binding"/>
    <property type="evidence" value="ECO:0007669"/>
    <property type="project" value="UniProtKB-UniRule"/>
</dbReference>
<feature type="binding site" evidence="6">
    <location>
        <begin position="254"/>
        <end position="260"/>
    </location>
    <ligand>
        <name>GTP</name>
        <dbReference type="ChEBI" id="CHEBI:37565"/>
    </ligand>
</feature>
<dbReference type="PROSITE" id="PS51709">
    <property type="entry name" value="G_TRME"/>
    <property type="match status" value="1"/>
</dbReference>
<evidence type="ECO:0000256" key="4">
    <source>
        <dbReference type="ARBA" id="ARBA00022958"/>
    </source>
</evidence>
<dbReference type="InterPro" id="IPR025867">
    <property type="entry name" value="MnmE_helical"/>
</dbReference>
<dbReference type="InterPro" id="IPR004520">
    <property type="entry name" value="GTPase_MnmE"/>
</dbReference>
<feature type="binding site" evidence="6">
    <location>
        <position position="456"/>
    </location>
    <ligand>
        <name>(6S)-5-formyl-5,6,7,8-tetrahydrofolate</name>
        <dbReference type="ChEBI" id="CHEBI:57457"/>
    </ligand>
</feature>
<feature type="domain" description="TrmE-type G" evidence="8">
    <location>
        <begin position="225"/>
        <end position="380"/>
    </location>
</feature>
<dbReference type="PRINTS" id="PR00449">
    <property type="entry name" value="RASTRNSFRMNG"/>
</dbReference>
<keyword evidence="6" id="KW-0479">Metal-binding</keyword>
<dbReference type="GO" id="GO:0030488">
    <property type="term" value="P:tRNA methylation"/>
    <property type="evidence" value="ECO:0007669"/>
    <property type="project" value="TreeGrafter"/>
</dbReference>
<reference evidence="9 10" key="1">
    <citation type="submission" date="2020-05" db="EMBL/GenBank/DDBJ databases">
        <title>Complete genome sequencing of Campylobacter and Arcobacter type strains.</title>
        <authorList>
            <person name="Miller W.G."/>
            <person name="Yee E."/>
        </authorList>
    </citation>
    <scope>NUCLEOTIDE SEQUENCE [LARGE SCALE GENOMIC DNA]</scope>
    <source>
        <strain evidence="9 10">LMG 21996</strain>
    </source>
</reference>
<dbReference type="NCBIfam" id="TIGR00231">
    <property type="entry name" value="small_GTP"/>
    <property type="match status" value="1"/>
</dbReference>
<feature type="binding site" evidence="6">
    <location>
        <position position="260"/>
    </location>
    <ligand>
        <name>Mg(2+)</name>
        <dbReference type="ChEBI" id="CHEBI:18420"/>
    </ligand>
</feature>
<feature type="binding site" evidence="6">
    <location>
        <begin position="235"/>
        <end position="240"/>
    </location>
    <ligand>
        <name>GTP</name>
        <dbReference type="ChEBI" id="CHEBI:37565"/>
    </ligand>
</feature>
<dbReference type="EMBL" id="CP054051">
    <property type="protein sequence ID" value="QKJ27659.1"/>
    <property type="molecule type" value="Genomic_DNA"/>
</dbReference>
<dbReference type="InterPro" id="IPR005225">
    <property type="entry name" value="Small_GTP-bd"/>
</dbReference>
<evidence type="ECO:0000256" key="5">
    <source>
        <dbReference type="ARBA" id="ARBA00023134"/>
    </source>
</evidence>
<comment type="cofactor">
    <cofactor evidence="6">
        <name>K(+)</name>
        <dbReference type="ChEBI" id="CHEBI:29103"/>
    </cofactor>
    <text evidence="6">Binds 1 potassium ion per subunit.</text>
</comment>
<keyword evidence="5 6" id="KW-0342">GTP-binding</keyword>
<feature type="binding site" evidence="6">
    <location>
        <position position="256"/>
    </location>
    <ligand>
        <name>K(+)</name>
        <dbReference type="ChEBI" id="CHEBI:29103"/>
    </ligand>
</feature>
<comment type="subunit">
    <text evidence="6">Homodimer. Heterotetramer of two MnmE and two MnmG subunits.</text>
</comment>
<comment type="caution">
    <text evidence="6">Lacks conserved residue(s) required for the propagation of feature annotation.</text>
</comment>
<feature type="binding site" evidence="6">
    <location>
        <position position="254"/>
    </location>
    <ligand>
        <name>K(+)</name>
        <dbReference type="ChEBI" id="CHEBI:29103"/>
    </ligand>
</feature>
<dbReference type="AlphaFoldDB" id="A0A7L5JRB0"/>
<dbReference type="InterPro" id="IPR018948">
    <property type="entry name" value="GTP-bd_TrmE_N"/>
</dbReference>
<dbReference type="Proteomes" id="UP000509513">
    <property type="component" value="Chromosome"/>
</dbReference>
<protein>
    <recommendedName>
        <fullName evidence="6">tRNA modification GTPase MnmE</fullName>
        <ecNumber evidence="6">3.6.-.-</ecNumber>
    </recommendedName>
</protein>
<feature type="binding site" evidence="6">
    <location>
        <position position="259"/>
    </location>
    <ligand>
        <name>K(+)</name>
        <dbReference type="ChEBI" id="CHEBI:29103"/>
    </ligand>
</feature>
<comment type="subcellular location">
    <subcellularLocation>
        <location evidence="6">Cytoplasm</location>
    </subcellularLocation>
</comment>
<dbReference type="InterPro" id="IPR006073">
    <property type="entry name" value="GTP-bd"/>
</dbReference>
<dbReference type="Pfam" id="PF12631">
    <property type="entry name" value="MnmE_helical"/>
    <property type="match status" value="1"/>
</dbReference>
<evidence type="ECO:0000256" key="3">
    <source>
        <dbReference type="ARBA" id="ARBA00022741"/>
    </source>
</evidence>
<dbReference type="Pfam" id="PF10396">
    <property type="entry name" value="TrmE_N"/>
    <property type="match status" value="1"/>
</dbReference>
<dbReference type="Gene3D" id="3.40.50.300">
    <property type="entry name" value="P-loop containing nucleotide triphosphate hydrolases"/>
    <property type="match status" value="1"/>
</dbReference>
<dbReference type="InterPro" id="IPR031168">
    <property type="entry name" value="G_TrmE"/>
</dbReference>
<dbReference type="CDD" id="cd04164">
    <property type="entry name" value="trmE"/>
    <property type="match status" value="1"/>
</dbReference>
<dbReference type="GO" id="GO:0005829">
    <property type="term" value="C:cytosol"/>
    <property type="evidence" value="ECO:0007669"/>
    <property type="project" value="TreeGrafter"/>
</dbReference>
<evidence type="ECO:0000256" key="6">
    <source>
        <dbReference type="HAMAP-Rule" id="MF_00379"/>
    </source>
</evidence>
<dbReference type="EC" id="3.6.-.-" evidence="6"/>
<proteinExistence type="inferred from homology"/>
<comment type="function">
    <text evidence="6">Exhibits a very high intrinsic GTPase hydrolysis rate. Involved in the addition of a carboxymethylaminomethyl (cmnm) group at the wobble position (U34) of certain tRNAs, forming tRNA-cmnm(5)s(2)U34.</text>
</comment>
<feature type="binding site" evidence="6">
    <location>
        <position position="32"/>
    </location>
    <ligand>
        <name>(6S)-5-formyl-5,6,7,8-tetrahydrofolate</name>
        <dbReference type="ChEBI" id="CHEBI:57457"/>
    </ligand>
</feature>
<dbReference type="InterPro" id="IPR027368">
    <property type="entry name" value="MnmE_dom2"/>
</dbReference>
<evidence type="ECO:0000256" key="1">
    <source>
        <dbReference type="ARBA" id="ARBA00011043"/>
    </source>
</evidence>
<dbReference type="CDD" id="cd14858">
    <property type="entry name" value="TrmE_N"/>
    <property type="match status" value="1"/>
</dbReference>
<dbReference type="GO" id="GO:0002098">
    <property type="term" value="P:tRNA wobble uridine modification"/>
    <property type="evidence" value="ECO:0007669"/>
    <property type="project" value="TreeGrafter"/>
</dbReference>
<evidence type="ECO:0000313" key="9">
    <source>
        <dbReference type="EMBL" id="QKJ27659.1"/>
    </source>
</evidence>
<dbReference type="Gene3D" id="3.30.1360.120">
    <property type="entry name" value="Probable tRNA modification gtpase trme, domain 1"/>
    <property type="match status" value="1"/>
</dbReference>
<evidence type="ECO:0000259" key="8">
    <source>
        <dbReference type="PROSITE" id="PS51709"/>
    </source>
</evidence>
<name>A0A7L5JRB0_9BACT</name>
<keyword evidence="3 6" id="KW-0547">Nucleotide-binding</keyword>
<keyword evidence="6" id="KW-0460">Magnesium</keyword>
<accession>A0A7L5JRB0</accession>
<keyword evidence="6" id="KW-0378">Hydrolase</keyword>
<dbReference type="SUPFAM" id="SSF52540">
    <property type="entry name" value="P-loop containing nucleoside triphosphate hydrolases"/>
    <property type="match status" value="1"/>
</dbReference>
<feature type="binding site" evidence="6">
    <location>
        <position position="90"/>
    </location>
    <ligand>
        <name>(6S)-5-formyl-5,6,7,8-tetrahydrofolate</name>
        <dbReference type="ChEBI" id="CHEBI:57457"/>
    </ligand>
</feature>
<dbReference type="InterPro" id="IPR027417">
    <property type="entry name" value="P-loop_NTPase"/>
</dbReference>
<dbReference type="Gene3D" id="1.20.120.430">
    <property type="entry name" value="tRNA modification GTPase MnmE domain 2"/>
    <property type="match status" value="1"/>
</dbReference>
<dbReference type="NCBIfam" id="TIGR00450">
    <property type="entry name" value="mnmE_trmE_thdF"/>
    <property type="match status" value="1"/>
</dbReference>
<feature type="binding site" evidence="6">
    <location>
        <position position="129"/>
    </location>
    <ligand>
        <name>(6S)-5-formyl-5,6,7,8-tetrahydrofolate</name>
        <dbReference type="ChEBI" id="CHEBI:57457"/>
    </ligand>
</feature>
<dbReference type="InterPro" id="IPR027266">
    <property type="entry name" value="TrmE/GcvT-like"/>
</dbReference>
<feature type="binding site" evidence="6">
    <location>
        <position position="239"/>
    </location>
    <ligand>
        <name>Mg(2+)</name>
        <dbReference type="ChEBI" id="CHEBI:18420"/>
    </ligand>
</feature>
<dbReference type="Pfam" id="PF01926">
    <property type="entry name" value="MMR_HSR1"/>
    <property type="match status" value="1"/>
</dbReference>
<dbReference type="GO" id="GO:0046872">
    <property type="term" value="F:metal ion binding"/>
    <property type="evidence" value="ECO:0007669"/>
    <property type="project" value="UniProtKB-KW"/>
</dbReference>
<keyword evidence="4 6" id="KW-0630">Potassium</keyword>
<dbReference type="NCBIfam" id="NF003661">
    <property type="entry name" value="PRK05291.1-3"/>
    <property type="match status" value="1"/>
</dbReference>